<feature type="binding site" evidence="9">
    <location>
        <begin position="248"/>
        <end position="252"/>
    </location>
    <ligand>
        <name>substrate</name>
    </ligand>
</feature>
<protein>
    <recommendedName>
        <fullName evidence="3 7">UDP-glucose 6-dehydrogenase</fullName>
        <ecNumber evidence="3 7">1.1.1.22</ecNumber>
    </recommendedName>
</protein>
<dbReference type="EMBL" id="FOOX01000001">
    <property type="protein sequence ID" value="SFF98461.1"/>
    <property type="molecule type" value="Genomic_DNA"/>
</dbReference>
<dbReference type="GO" id="GO:0003979">
    <property type="term" value="F:UDP-glucose 6-dehydrogenase activity"/>
    <property type="evidence" value="ECO:0007669"/>
    <property type="project" value="UniProtKB-EC"/>
</dbReference>
<evidence type="ECO:0000256" key="4">
    <source>
        <dbReference type="ARBA" id="ARBA00023002"/>
    </source>
</evidence>
<dbReference type="InterPro" id="IPR036220">
    <property type="entry name" value="UDP-Glc/GDP-Man_DH_C_sf"/>
</dbReference>
<feature type="binding site" evidence="9">
    <location>
        <begin position="151"/>
        <end position="154"/>
    </location>
    <ligand>
        <name>substrate</name>
    </ligand>
</feature>
<feature type="binding site" evidence="10">
    <location>
        <position position="35"/>
    </location>
    <ligand>
        <name>NAD(+)</name>
        <dbReference type="ChEBI" id="CHEBI:57540"/>
    </ligand>
</feature>
<comment type="pathway">
    <text evidence="1">Nucleotide-sugar biosynthesis; UDP-alpha-D-glucuronate biosynthesis; UDP-alpha-D-glucuronate from UDP-alpha-D-glucose: step 1/1.</text>
</comment>
<gene>
    <name evidence="12" type="ORF">SAMN05660649_00341</name>
</gene>
<feature type="binding site" evidence="9">
    <location>
        <position position="203"/>
    </location>
    <ligand>
        <name>substrate</name>
    </ligand>
</feature>
<evidence type="ECO:0000256" key="9">
    <source>
        <dbReference type="PIRSR" id="PIRSR500134-2"/>
    </source>
</evidence>
<dbReference type="STRING" id="341036.SAMN05660649_00341"/>
<dbReference type="NCBIfam" id="TIGR03026">
    <property type="entry name" value="NDP-sugDHase"/>
    <property type="match status" value="1"/>
</dbReference>
<dbReference type="EC" id="1.1.1.22" evidence="3 7"/>
<evidence type="ECO:0000313" key="12">
    <source>
        <dbReference type="EMBL" id="SFF98461.1"/>
    </source>
</evidence>
<dbReference type="InterPro" id="IPR001732">
    <property type="entry name" value="UDP-Glc/GDP-Man_DH_N"/>
</dbReference>
<evidence type="ECO:0000256" key="10">
    <source>
        <dbReference type="PIRSR" id="PIRSR500134-3"/>
    </source>
</evidence>
<dbReference type="SMART" id="SM00984">
    <property type="entry name" value="UDPG_MGDP_dh_C"/>
    <property type="match status" value="1"/>
</dbReference>
<feature type="binding site" evidence="9">
    <location>
        <position position="319"/>
    </location>
    <ligand>
        <name>substrate</name>
    </ligand>
</feature>
<sequence length="433" mass="47789">MRICVIGSGYVGLVTGSCLTGMGHSVTLVDRDGDKIARLKSGETPIYEPGLADLVGKARGAGLIEYTTNLNEGVKNAGMIFITVDTPCNKDGSANLSRVLQVAEEIGKNIDDFKTIVLKSTVPVGTTRLVNECLQKQRRSQNFELLTNPEFLREGNAVYDFLHPERVIIGTERSSYTKTLTNIYKHICERIIITNWENAELIKYSANAFLAAKISFINEIACVCEEVGADITKVAEGIGYDSRIGPHFLKAGLGYGGSCLPKDVSAMIATGQKAGCEMRLLRSVAQVNSDQRRKFVKKLSKLLPEQTGLAIGVWGLSFKPGTDDIRESSALEVIAQLKELGCLIKVYDPAAMPNFKLLHPDLHYCNDLYEAARESEALLILTDWQEFVNADLNKVGSLMKSKVIIDGRNIYEPDLMKKFAFKYYSIGRQKIDK</sequence>
<dbReference type="Gene3D" id="1.20.5.100">
    <property type="entry name" value="Cytochrome c1, transmembrane anchor, C-terminal"/>
    <property type="match status" value="1"/>
</dbReference>
<dbReference type="GO" id="GO:0000271">
    <property type="term" value="P:polysaccharide biosynthetic process"/>
    <property type="evidence" value="ECO:0007669"/>
    <property type="project" value="InterPro"/>
</dbReference>
<dbReference type="SUPFAM" id="SSF52413">
    <property type="entry name" value="UDP-glucose/GDP-mannose dehydrogenase C-terminal domain"/>
    <property type="match status" value="1"/>
</dbReference>
<keyword evidence="13" id="KW-1185">Reference proteome</keyword>
<feature type="binding site" evidence="9">
    <location>
        <position position="256"/>
    </location>
    <ligand>
        <name>substrate</name>
    </ligand>
</feature>
<dbReference type="GO" id="GO:0006065">
    <property type="term" value="P:UDP-glucuronate biosynthetic process"/>
    <property type="evidence" value="ECO:0007669"/>
    <property type="project" value="UniProtKB-UniPathway"/>
</dbReference>
<organism evidence="12 13">
    <name type="scientific">Desulfotruncus arcticus DSM 17038</name>
    <dbReference type="NCBI Taxonomy" id="1121424"/>
    <lineage>
        <taxon>Bacteria</taxon>
        <taxon>Bacillati</taxon>
        <taxon>Bacillota</taxon>
        <taxon>Clostridia</taxon>
        <taxon>Eubacteriales</taxon>
        <taxon>Desulfallaceae</taxon>
        <taxon>Desulfotruncus</taxon>
    </lineage>
</organism>
<dbReference type="InterPro" id="IPR036291">
    <property type="entry name" value="NAD(P)-bd_dom_sf"/>
</dbReference>
<dbReference type="SUPFAM" id="SSF51735">
    <property type="entry name" value="NAD(P)-binding Rossmann-fold domains"/>
    <property type="match status" value="1"/>
</dbReference>
<dbReference type="InterPro" id="IPR008927">
    <property type="entry name" value="6-PGluconate_DH-like_C_sf"/>
</dbReference>
<dbReference type="PIRSF" id="PIRSF000124">
    <property type="entry name" value="UDPglc_GDPman_dh"/>
    <property type="match status" value="1"/>
</dbReference>
<dbReference type="GO" id="GO:0051287">
    <property type="term" value="F:NAD binding"/>
    <property type="evidence" value="ECO:0007669"/>
    <property type="project" value="InterPro"/>
</dbReference>
<evidence type="ECO:0000256" key="5">
    <source>
        <dbReference type="ARBA" id="ARBA00023027"/>
    </source>
</evidence>
<dbReference type="PANTHER" id="PTHR43750:SF3">
    <property type="entry name" value="UDP-GLUCOSE 6-DEHYDROGENASE TUAD"/>
    <property type="match status" value="1"/>
</dbReference>
<feature type="binding site" evidence="10">
    <location>
        <position position="86"/>
    </location>
    <ligand>
        <name>NAD(+)</name>
        <dbReference type="ChEBI" id="CHEBI:57540"/>
    </ligand>
</feature>
<dbReference type="Pfam" id="PF03721">
    <property type="entry name" value="UDPG_MGDP_dh_N"/>
    <property type="match status" value="1"/>
</dbReference>
<dbReference type="UniPathway" id="UPA00038">
    <property type="reaction ID" value="UER00491"/>
</dbReference>
<feature type="binding site" evidence="10">
    <location>
        <position position="30"/>
    </location>
    <ligand>
        <name>NAD(+)</name>
        <dbReference type="ChEBI" id="CHEBI:57540"/>
    </ligand>
</feature>
<evidence type="ECO:0000256" key="1">
    <source>
        <dbReference type="ARBA" id="ARBA00004701"/>
    </source>
</evidence>
<accession>A0A1I2NAR8</accession>
<dbReference type="OrthoDB" id="9803238at2"/>
<evidence type="ECO:0000313" key="13">
    <source>
        <dbReference type="Proteomes" id="UP000199337"/>
    </source>
</evidence>
<name>A0A1I2NAR8_9FIRM</name>
<dbReference type="InterPro" id="IPR014027">
    <property type="entry name" value="UDP-Glc/GDP-Man_DH_C"/>
</dbReference>
<feature type="binding site" evidence="10">
    <location>
        <position position="154"/>
    </location>
    <ligand>
        <name>NAD(+)</name>
        <dbReference type="ChEBI" id="CHEBI:57540"/>
    </ligand>
</feature>
<feature type="binding site" evidence="10">
    <location>
        <position position="262"/>
    </location>
    <ligand>
        <name>NAD(+)</name>
        <dbReference type="ChEBI" id="CHEBI:57540"/>
    </ligand>
</feature>
<dbReference type="Pfam" id="PF03720">
    <property type="entry name" value="UDPG_MGDP_dh_C"/>
    <property type="match status" value="1"/>
</dbReference>
<keyword evidence="5 7" id="KW-0520">NAD</keyword>
<feature type="domain" description="UDP-glucose/GDP-mannose dehydrogenase C-terminal" evidence="11">
    <location>
        <begin position="312"/>
        <end position="413"/>
    </location>
</feature>
<evidence type="ECO:0000256" key="6">
    <source>
        <dbReference type="ARBA" id="ARBA00047473"/>
    </source>
</evidence>
<comment type="catalytic activity">
    <reaction evidence="6 7">
        <text>UDP-alpha-D-glucose + 2 NAD(+) + H2O = UDP-alpha-D-glucuronate + 2 NADH + 3 H(+)</text>
        <dbReference type="Rhea" id="RHEA:23596"/>
        <dbReference type="ChEBI" id="CHEBI:15377"/>
        <dbReference type="ChEBI" id="CHEBI:15378"/>
        <dbReference type="ChEBI" id="CHEBI:57540"/>
        <dbReference type="ChEBI" id="CHEBI:57945"/>
        <dbReference type="ChEBI" id="CHEBI:58052"/>
        <dbReference type="ChEBI" id="CHEBI:58885"/>
        <dbReference type="EC" id="1.1.1.22"/>
    </reaction>
</comment>
<evidence type="ECO:0000256" key="7">
    <source>
        <dbReference type="PIRNR" id="PIRNR000124"/>
    </source>
</evidence>
<dbReference type="RefSeq" id="WP_092468079.1">
    <property type="nucleotide sequence ID" value="NZ_FOOX01000001.1"/>
</dbReference>
<comment type="similarity">
    <text evidence="2 7">Belongs to the UDP-glucose/GDP-mannose dehydrogenase family.</text>
</comment>
<evidence type="ECO:0000259" key="11">
    <source>
        <dbReference type="SMART" id="SM00984"/>
    </source>
</evidence>
<dbReference type="PROSITE" id="PS51257">
    <property type="entry name" value="PROKAR_LIPOPROTEIN"/>
    <property type="match status" value="1"/>
</dbReference>
<dbReference type="Proteomes" id="UP000199337">
    <property type="component" value="Unassembled WGS sequence"/>
</dbReference>
<feature type="binding site" evidence="10">
    <location>
        <position position="326"/>
    </location>
    <ligand>
        <name>NAD(+)</name>
        <dbReference type="ChEBI" id="CHEBI:57540"/>
    </ligand>
</feature>
<evidence type="ECO:0000256" key="2">
    <source>
        <dbReference type="ARBA" id="ARBA00006601"/>
    </source>
</evidence>
<keyword evidence="4 7" id="KW-0560">Oxidoreductase</keyword>
<feature type="active site" description="Nucleophile" evidence="8">
    <location>
        <position position="259"/>
    </location>
</feature>
<dbReference type="PANTHER" id="PTHR43750">
    <property type="entry name" value="UDP-GLUCOSE 6-DEHYDROGENASE TUAD"/>
    <property type="match status" value="1"/>
</dbReference>
<evidence type="ECO:0000256" key="3">
    <source>
        <dbReference type="ARBA" id="ARBA00012954"/>
    </source>
</evidence>
<dbReference type="SUPFAM" id="SSF48179">
    <property type="entry name" value="6-phosphogluconate dehydrogenase C-terminal domain-like"/>
    <property type="match status" value="1"/>
</dbReference>
<proteinExistence type="inferred from homology"/>
<dbReference type="InterPro" id="IPR014026">
    <property type="entry name" value="UDP-Glc/GDP-Man_DH_dimer"/>
</dbReference>
<dbReference type="Gene3D" id="3.40.50.720">
    <property type="entry name" value="NAD(P)-binding Rossmann-like Domain"/>
    <property type="match status" value="2"/>
</dbReference>
<feature type="binding site" evidence="10">
    <location>
        <position position="121"/>
    </location>
    <ligand>
        <name>NAD(+)</name>
        <dbReference type="ChEBI" id="CHEBI:57540"/>
    </ligand>
</feature>
<dbReference type="Pfam" id="PF00984">
    <property type="entry name" value="UDPG_MGDP_dh"/>
    <property type="match status" value="1"/>
</dbReference>
<dbReference type="InterPro" id="IPR028357">
    <property type="entry name" value="UDPglc_DH_bac"/>
</dbReference>
<dbReference type="InterPro" id="IPR017476">
    <property type="entry name" value="UDP-Glc/GDP-Man"/>
</dbReference>
<reference evidence="13" key="1">
    <citation type="submission" date="2016-10" db="EMBL/GenBank/DDBJ databases">
        <authorList>
            <person name="Varghese N."/>
            <person name="Submissions S."/>
        </authorList>
    </citation>
    <scope>NUCLEOTIDE SEQUENCE [LARGE SCALE GENOMIC DNA]</scope>
    <source>
        <strain evidence="13">DSM 17038</strain>
    </source>
</reference>
<dbReference type="PIRSF" id="PIRSF500134">
    <property type="entry name" value="UDPglc_DH_bac"/>
    <property type="match status" value="1"/>
</dbReference>
<evidence type="ECO:0000256" key="8">
    <source>
        <dbReference type="PIRSR" id="PIRSR500134-1"/>
    </source>
</evidence>
<dbReference type="AlphaFoldDB" id="A0A1I2NAR8"/>